<name>A0ABV9AT02_9ACTN</name>
<protein>
    <recommendedName>
        <fullName evidence="3">Methylmalonyl Co-A mutase-associated GTPase MeaB</fullName>
    </recommendedName>
</protein>
<organism evidence="1 2">
    <name type="scientific">Streptomyces vulcanius</name>
    <dbReference type="NCBI Taxonomy" id="1441876"/>
    <lineage>
        <taxon>Bacteria</taxon>
        <taxon>Bacillati</taxon>
        <taxon>Actinomycetota</taxon>
        <taxon>Actinomycetes</taxon>
        <taxon>Kitasatosporales</taxon>
        <taxon>Streptomycetaceae</taxon>
        <taxon>Streptomyces</taxon>
    </lineage>
</organism>
<sequence length="54" mass="6166">MSFIADKTRELRAALQAGDTARAAQVINEVVLENDQPFETTITQLTDLYRQQQR</sequence>
<dbReference type="Proteomes" id="UP001595839">
    <property type="component" value="Unassembled WGS sequence"/>
</dbReference>
<gene>
    <name evidence="1" type="ORF">ACFPIH_14145</name>
</gene>
<dbReference type="EMBL" id="JBHSFK010000008">
    <property type="protein sequence ID" value="MFC4500651.1"/>
    <property type="molecule type" value="Genomic_DNA"/>
</dbReference>
<proteinExistence type="predicted"/>
<keyword evidence="2" id="KW-1185">Reference proteome</keyword>
<reference evidence="2" key="1">
    <citation type="journal article" date="2019" name="Int. J. Syst. Evol. Microbiol.">
        <title>The Global Catalogue of Microorganisms (GCM) 10K type strain sequencing project: providing services to taxonomists for standard genome sequencing and annotation.</title>
        <authorList>
            <consortium name="The Broad Institute Genomics Platform"/>
            <consortium name="The Broad Institute Genome Sequencing Center for Infectious Disease"/>
            <person name="Wu L."/>
            <person name="Ma J."/>
        </authorList>
    </citation>
    <scope>NUCLEOTIDE SEQUENCE [LARGE SCALE GENOMIC DNA]</scope>
    <source>
        <strain evidence="2">CGMCC 4.7177</strain>
    </source>
</reference>
<accession>A0ABV9AT02</accession>
<evidence type="ECO:0000313" key="1">
    <source>
        <dbReference type="EMBL" id="MFC4500651.1"/>
    </source>
</evidence>
<evidence type="ECO:0008006" key="3">
    <source>
        <dbReference type="Google" id="ProtNLM"/>
    </source>
</evidence>
<dbReference type="RefSeq" id="WP_381171616.1">
    <property type="nucleotide sequence ID" value="NZ_JBHSFK010000008.1"/>
</dbReference>
<comment type="caution">
    <text evidence="1">The sequence shown here is derived from an EMBL/GenBank/DDBJ whole genome shotgun (WGS) entry which is preliminary data.</text>
</comment>
<evidence type="ECO:0000313" key="2">
    <source>
        <dbReference type="Proteomes" id="UP001595839"/>
    </source>
</evidence>